<dbReference type="EMBL" id="JBHTBF010000001">
    <property type="protein sequence ID" value="MFC7315563.1"/>
    <property type="molecule type" value="Genomic_DNA"/>
</dbReference>
<organism evidence="1 2">
    <name type="scientific">Halomarina halobia</name>
    <dbReference type="NCBI Taxonomy" id="3033386"/>
    <lineage>
        <taxon>Archaea</taxon>
        <taxon>Methanobacteriati</taxon>
        <taxon>Methanobacteriota</taxon>
        <taxon>Stenosarchaea group</taxon>
        <taxon>Halobacteria</taxon>
        <taxon>Halobacteriales</taxon>
        <taxon>Natronomonadaceae</taxon>
        <taxon>Halomarina</taxon>
    </lineage>
</organism>
<protein>
    <submittedName>
        <fullName evidence="1">Trehalose-6-phosphate synthase</fullName>
    </submittedName>
</protein>
<dbReference type="Gene3D" id="3.40.50.2000">
    <property type="entry name" value="Glycogen Phosphorylase B"/>
    <property type="match status" value="2"/>
</dbReference>
<dbReference type="CDD" id="cd03788">
    <property type="entry name" value="GT20_TPS"/>
    <property type="match status" value="1"/>
</dbReference>
<dbReference type="InterPro" id="IPR001830">
    <property type="entry name" value="Glyco_trans_20"/>
</dbReference>
<comment type="caution">
    <text evidence="1">The sequence shown here is derived from an EMBL/GenBank/DDBJ whole genome shotgun (WGS) entry which is preliminary data.</text>
</comment>
<evidence type="ECO:0000313" key="2">
    <source>
        <dbReference type="Proteomes" id="UP001596547"/>
    </source>
</evidence>
<dbReference type="RefSeq" id="WP_276304966.1">
    <property type="nucleotide sequence ID" value="NZ_CP119992.1"/>
</dbReference>
<dbReference type="GO" id="GO:0005992">
    <property type="term" value="P:trehalose biosynthetic process"/>
    <property type="evidence" value="ECO:0007669"/>
    <property type="project" value="UniProtKB-ARBA"/>
</dbReference>
<dbReference type="GO" id="GO:0016758">
    <property type="term" value="F:hexosyltransferase activity"/>
    <property type="evidence" value="ECO:0007669"/>
    <property type="project" value="UniProtKB-ARBA"/>
</dbReference>
<dbReference type="SUPFAM" id="SSF53756">
    <property type="entry name" value="UDP-Glycosyltransferase/glycogen phosphorylase"/>
    <property type="match status" value="1"/>
</dbReference>
<name>A0ABD6A5S7_9EURY</name>
<dbReference type="PANTHER" id="PTHR10788">
    <property type="entry name" value="TREHALOSE-6-PHOSPHATE SYNTHASE"/>
    <property type="match status" value="1"/>
</dbReference>
<dbReference type="PANTHER" id="PTHR10788:SF106">
    <property type="entry name" value="BCDNA.GH08860"/>
    <property type="match status" value="1"/>
</dbReference>
<dbReference type="Proteomes" id="UP001596547">
    <property type="component" value="Unassembled WGS sequence"/>
</dbReference>
<reference evidence="1 2" key="1">
    <citation type="journal article" date="2019" name="Int. J. Syst. Evol. Microbiol.">
        <title>The Global Catalogue of Microorganisms (GCM) 10K type strain sequencing project: providing services to taxonomists for standard genome sequencing and annotation.</title>
        <authorList>
            <consortium name="The Broad Institute Genomics Platform"/>
            <consortium name="The Broad Institute Genome Sequencing Center for Infectious Disease"/>
            <person name="Wu L."/>
            <person name="Ma J."/>
        </authorList>
    </citation>
    <scope>NUCLEOTIDE SEQUENCE [LARGE SCALE GENOMIC DNA]</scope>
    <source>
        <strain evidence="1 2">PSR21</strain>
    </source>
</reference>
<dbReference type="GeneID" id="79314533"/>
<dbReference type="Pfam" id="PF00982">
    <property type="entry name" value="Glyco_transf_20"/>
    <property type="match status" value="1"/>
</dbReference>
<accession>A0ABD6A5S7</accession>
<proteinExistence type="predicted"/>
<evidence type="ECO:0000313" key="1">
    <source>
        <dbReference type="EMBL" id="MFC7315563.1"/>
    </source>
</evidence>
<keyword evidence="2" id="KW-1185">Reference proteome</keyword>
<sequence>MQVPDTDVVEESKGAATDSLAGVNLLVVSNRQPYRHEFASAADEEVVVERPTGGLTAGLDPVMQSTEGTWIAWGDGEADEAVADDDDCVVVPPEDPAYTLRRIWLDEEAVDEYYYGYSNQGLWPLCHSALTKTRFSQRFWDTYRAVNERFAAAVAEQCAGDRSWVWFHDYHLALAPRMLRDRGESEALLAHFWHIPWPGPDVYQACPQRRELLDGLLANDLLGFHVDRYVENFLDCVEDLLEGAVVDRENDAVRYDGHRTLVRAFPMGVDAERIDRQSASDEAAGFWWEFAREHDLVDPERQLVLGVDRLDYAKGILERFDALERLWENHPEWRGRFTYVQKGTETRTGIREYQEYQNRIEEAVERLNERFGTDDWRPVVPLGERLSEEALAGLYRHADVALVSSIRDGMNLVAKEYVAAQRDVDGVLVLSRHAGAHDEPTFAENVLTTDPLDTDEFAETIRTALSLPREERRQRMERLRRHVRTYDLSWWMDAVFEAMNAIESESRRLHDR</sequence>
<dbReference type="AlphaFoldDB" id="A0ABD6A5S7"/>
<gene>
    <name evidence="1" type="ORF">ACFQPE_01970</name>
</gene>